<sequence>MSAARLAVAAASLAAAVALAGCKSEQATTARSIQPLSPQLVSLMTEKGMSPRDPILLRIYKEEAKAEVWKKRRSDGRYALLKTYDICRFSGKLGPKIKEGDKQAPEGFYQVTPAQMNPRSNYYLSFNIGYPNAYDRALGRTGTHVMMHGDCLSAGCYAMTDAQIAEIYTMAREAFAGGQKSFQVQALPFRMTAQNMARRRNDANIAFWKNLKQGSDNFEVTRLEPKVDACGKKYVFNATPSALSTFEPTAQCPSYQVQPEIARAVAAKEKADNILIAQLSKEIPPAPEYVAQNGRMRRSLDEPLVQVASVAPPVAQSYAAVEPELASVGGAKSAPAPMPPAAPVALNTAVATDGPPPARVEGGGFFAGMFRGQAEPETTGSASAPVQVAKAEPRQVAADQAPVMASSVGPEPKPAGIGGWLRGVLGRGEAADAQATAAPSAPAAAQPEAKARPRSADAAPSAKANPRVASAFAGYR</sequence>
<organism evidence="11 12">
    <name type="scientific">Hansschlegelia beijingensis</name>
    <dbReference type="NCBI Taxonomy" id="1133344"/>
    <lineage>
        <taxon>Bacteria</taxon>
        <taxon>Pseudomonadati</taxon>
        <taxon>Pseudomonadota</taxon>
        <taxon>Alphaproteobacteria</taxon>
        <taxon>Hyphomicrobiales</taxon>
        <taxon>Methylopilaceae</taxon>
        <taxon>Hansschlegelia</taxon>
    </lineage>
</organism>
<dbReference type="PANTHER" id="PTHR36699:SF1">
    <property type="entry name" value="L,D-TRANSPEPTIDASE YAFK-RELATED"/>
    <property type="match status" value="1"/>
</dbReference>
<comment type="similarity">
    <text evidence="2">Belongs to the YkuD family.</text>
</comment>
<accession>A0A7W6D2Q9</accession>
<dbReference type="RefSeq" id="WP_183396671.1">
    <property type="nucleotide sequence ID" value="NZ_JACIDR010000009.1"/>
</dbReference>
<keyword evidence="9" id="KW-0732">Signal</keyword>
<dbReference type="GO" id="GO:0004180">
    <property type="term" value="F:carboxypeptidase activity"/>
    <property type="evidence" value="ECO:0007669"/>
    <property type="project" value="UniProtKB-ARBA"/>
</dbReference>
<evidence type="ECO:0000256" key="7">
    <source>
        <dbReference type="PROSITE-ProRule" id="PRU01373"/>
    </source>
</evidence>
<dbReference type="InterPro" id="IPR005490">
    <property type="entry name" value="LD_TPept_cat_dom"/>
</dbReference>
<feature type="compositionally biased region" description="Low complexity" evidence="8">
    <location>
        <begin position="431"/>
        <end position="448"/>
    </location>
</feature>
<keyword evidence="6 7" id="KW-0961">Cell wall biogenesis/degradation</keyword>
<dbReference type="CDD" id="cd16913">
    <property type="entry name" value="YkuD_like"/>
    <property type="match status" value="1"/>
</dbReference>
<feature type="region of interest" description="Disordered" evidence="8">
    <location>
        <begin position="429"/>
        <end position="476"/>
    </location>
</feature>
<dbReference type="GO" id="GO:0016740">
    <property type="term" value="F:transferase activity"/>
    <property type="evidence" value="ECO:0007669"/>
    <property type="project" value="UniProtKB-KW"/>
</dbReference>
<dbReference type="SUPFAM" id="SSF141523">
    <property type="entry name" value="L,D-transpeptidase catalytic domain-like"/>
    <property type="match status" value="1"/>
</dbReference>
<dbReference type="InterPro" id="IPR038063">
    <property type="entry name" value="Transpep_catalytic_dom"/>
</dbReference>
<feature type="active site" description="Nucleophile" evidence="7">
    <location>
        <position position="156"/>
    </location>
</feature>
<dbReference type="PANTHER" id="PTHR36699">
    <property type="entry name" value="LD-TRANSPEPTIDASE"/>
    <property type="match status" value="1"/>
</dbReference>
<dbReference type="GO" id="GO:0008360">
    <property type="term" value="P:regulation of cell shape"/>
    <property type="evidence" value="ECO:0007669"/>
    <property type="project" value="UniProtKB-UniRule"/>
</dbReference>
<feature type="chain" id="PRO_5031026725" evidence="9">
    <location>
        <begin position="21"/>
        <end position="476"/>
    </location>
</feature>
<evidence type="ECO:0000256" key="8">
    <source>
        <dbReference type="SAM" id="MobiDB-lite"/>
    </source>
</evidence>
<reference evidence="11 12" key="1">
    <citation type="submission" date="2020-08" db="EMBL/GenBank/DDBJ databases">
        <title>Genomic Encyclopedia of Type Strains, Phase IV (KMG-IV): sequencing the most valuable type-strain genomes for metagenomic binning, comparative biology and taxonomic classification.</title>
        <authorList>
            <person name="Goeker M."/>
        </authorList>
    </citation>
    <scope>NUCLEOTIDE SEQUENCE [LARGE SCALE GENOMIC DNA]</scope>
    <source>
        <strain evidence="11 12">DSM 25481</strain>
    </source>
</reference>
<protein>
    <submittedName>
        <fullName evidence="11">Murein L,D-transpeptidase YafK</fullName>
    </submittedName>
</protein>
<dbReference type="UniPathway" id="UPA00219"/>
<dbReference type="EMBL" id="JACIDR010000009">
    <property type="protein sequence ID" value="MBB3974814.1"/>
    <property type="molecule type" value="Genomic_DNA"/>
</dbReference>
<gene>
    <name evidence="11" type="ORF">GGR24_003504</name>
</gene>
<dbReference type="AlphaFoldDB" id="A0A7W6D2Q9"/>
<dbReference type="PROSITE" id="PS51257">
    <property type="entry name" value="PROKAR_LIPOPROTEIN"/>
    <property type="match status" value="1"/>
</dbReference>
<evidence type="ECO:0000256" key="2">
    <source>
        <dbReference type="ARBA" id="ARBA00005992"/>
    </source>
</evidence>
<proteinExistence type="inferred from homology"/>
<feature type="domain" description="L,D-TPase catalytic" evidence="10">
    <location>
        <begin position="55"/>
        <end position="187"/>
    </location>
</feature>
<keyword evidence="5 7" id="KW-0573">Peptidoglycan synthesis</keyword>
<name>A0A7W6D2Q9_9HYPH</name>
<evidence type="ECO:0000313" key="12">
    <source>
        <dbReference type="Proteomes" id="UP000528964"/>
    </source>
</evidence>
<dbReference type="PROSITE" id="PS52029">
    <property type="entry name" value="LD_TPASE"/>
    <property type="match status" value="1"/>
</dbReference>
<evidence type="ECO:0000256" key="9">
    <source>
        <dbReference type="SAM" id="SignalP"/>
    </source>
</evidence>
<feature type="region of interest" description="Disordered" evidence="8">
    <location>
        <begin position="375"/>
        <end position="395"/>
    </location>
</feature>
<keyword evidence="3" id="KW-0808">Transferase</keyword>
<evidence type="ECO:0000256" key="6">
    <source>
        <dbReference type="ARBA" id="ARBA00023316"/>
    </source>
</evidence>
<dbReference type="GO" id="GO:0071555">
    <property type="term" value="P:cell wall organization"/>
    <property type="evidence" value="ECO:0007669"/>
    <property type="project" value="UniProtKB-UniRule"/>
</dbReference>
<feature type="signal peptide" evidence="9">
    <location>
        <begin position="1"/>
        <end position="20"/>
    </location>
</feature>
<evidence type="ECO:0000256" key="3">
    <source>
        <dbReference type="ARBA" id="ARBA00022679"/>
    </source>
</evidence>
<dbReference type="Pfam" id="PF03734">
    <property type="entry name" value="YkuD"/>
    <property type="match status" value="1"/>
</dbReference>
<dbReference type="GO" id="GO:0009252">
    <property type="term" value="P:peptidoglycan biosynthetic process"/>
    <property type="evidence" value="ECO:0007669"/>
    <property type="project" value="UniProtKB-UniPathway"/>
</dbReference>
<evidence type="ECO:0000256" key="1">
    <source>
        <dbReference type="ARBA" id="ARBA00004752"/>
    </source>
</evidence>
<comment type="caution">
    <text evidence="11">The sequence shown here is derived from an EMBL/GenBank/DDBJ whole genome shotgun (WGS) entry which is preliminary data.</text>
</comment>
<keyword evidence="12" id="KW-1185">Reference proteome</keyword>
<evidence type="ECO:0000313" key="11">
    <source>
        <dbReference type="EMBL" id="MBB3974814.1"/>
    </source>
</evidence>
<dbReference type="Proteomes" id="UP000528964">
    <property type="component" value="Unassembled WGS sequence"/>
</dbReference>
<comment type="pathway">
    <text evidence="1 7">Cell wall biogenesis; peptidoglycan biosynthesis.</text>
</comment>
<evidence type="ECO:0000256" key="4">
    <source>
        <dbReference type="ARBA" id="ARBA00022960"/>
    </source>
</evidence>
<feature type="active site" description="Proton donor/acceptor" evidence="7">
    <location>
        <position position="148"/>
    </location>
</feature>
<keyword evidence="4 7" id="KW-0133">Cell shape</keyword>
<evidence type="ECO:0000259" key="10">
    <source>
        <dbReference type="PROSITE" id="PS52029"/>
    </source>
</evidence>
<evidence type="ECO:0000256" key="5">
    <source>
        <dbReference type="ARBA" id="ARBA00022984"/>
    </source>
</evidence>